<sequence>MLRKIIHYVKAKVMGKKKQTNRIKIKKTKYITVPS</sequence>
<reference evidence="1" key="1">
    <citation type="submission" date="2014-11" db="EMBL/GenBank/DDBJ databases">
        <authorList>
            <person name="Amaro Gonzalez C."/>
        </authorList>
    </citation>
    <scope>NUCLEOTIDE SEQUENCE</scope>
</reference>
<accession>A0A0E9T4I4</accession>
<name>A0A0E9T4I4_ANGAN</name>
<dbReference type="EMBL" id="GBXM01060697">
    <property type="protein sequence ID" value="JAH47880.1"/>
    <property type="molecule type" value="Transcribed_RNA"/>
</dbReference>
<reference evidence="1" key="2">
    <citation type="journal article" date="2015" name="Fish Shellfish Immunol.">
        <title>Early steps in the European eel (Anguilla anguilla)-Vibrio vulnificus interaction in the gills: Role of the RtxA13 toxin.</title>
        <authorList>
            <person name="Callol A."/>
            <person name="Pajuelo D."/>
            <person name="Ebbesson L."/>
            <person name="Teles M."/>
            <person name="MacKenzie S."/>
            <person name="Amaro C."/>
        </authorList>
    </citation>
    <scope>NUCLEOTIDE SEQUENCE</scope>
</reference>
<evidence type="ECO:0000313" key="1">
    <source>
        <dbReference type="EMBL" id="JAH47880.1"/>
    </source>
</evidence>
<organism evidence="1">
    <name type="scientific">Anguilla anguilla</name>
    <name type="common">European freshwater eel</name>
    <name type="synonym">Muraena anguilla</name>
    <dbReference type="NCBI Taxonomy" id="7936"/>
    <lineage>
        <taxon>Eukaryota</taxon>
        <taxon>Metazoa</taxon>
        <taxon>Chordata</taxon>
        <taxon>Craniata</taxon>
        <taxon>Vertebrata</taxon>
        <taxon>Euteleostomi</taxon>
        <taxon>Actinopterygii</taxon>
        <taxon>Neopterygii</taxon>
        <taxon>Teleostei</taxon>
        <taxon>Anguilliformes</taxon>
        <taxon>Anguillidae</taxon>
        <taxon>Anguilla</taxon>
    </lineage>
</organism>
<protein>
    <submittedName>
        <fullName evidence="1">Uncharacterized protein</fullName>
    </submittedName>
</protein>
<proteinExistence type="predicted"/>
<dbReference type="AlphaFoldDB" id="A0A0E9T4I4"/>